<reference evidence="3" key="2">
    <citation type="submission" date="2020-09" db="EMBL/GenBank/DDBJ databases">
        <authorList>
            <person name="Sun Q."/>
            <person name="Zhou Y."/>
        </authorList>
    </citation>
    <scope>NUCLEOTIDE SEQUENCE</scope>
    <source>
        <strain evidence="3">CGMCC 4.7201</strain>
    </source>
</reference>
<name>A0A918DZD9_9ACTN</name>
<dbReference type="Pfam" id="PF11611">
    <property type="entry name" value="DUF4352"/>
    <property type="match status" value="1"/>
</dbReference>
<protein>
    <recommendedName>
        <fullName evidence="2">DUF4352 domain-containing protein</fullName>
    </recommendedName>
</protein>
<feature type="transmembrane region" description="Helical" evidence="1">
    <location>
        <begin position="74"/>
        <end position="96"/>
    </location>
</feature>
<dbReference type="EMBL" id="BMMS01000021">
    <property type="protein sequence ID" value="GGO93647.1"/>
    <property type="molecule type" value="Genomic_DNA"/>
</dbReference>
<dbReference type="InterPro" id="IPR029051">
    <property type="entry name" value="DUF4352"/>
</dbReference>
<keyword evidence="1" id="KW-1133">Transmembrane helix</keyword>
<evidence type="ECO:0000256" key="1">
    <source>
        <dbReference type="SAM" id="Phobius"/>
    </source>
</evidence>
<sequence length="247" mass="25930">MGSVGWYPYPVQPRNGAAVAALVLGILSVLAACSVLFFFIGVVLGALALILGLMGRARAKKGRATNGPMALTAVLLGVGGLLLSAAIGVLAVGTLMDEFDAVPLTGAQGTVSRPLGDNGTATYRGGLHVTVSAPKEFTPAAGVRGRTLGERAYRISVTVRNEGDRDIDTTRYHVLAEGGDEAQLDQIWSDTDRVGQGLPATVGPGRSATADFAFSVPQEEQVLDLELAPGWHYDSAYWYFDLRRPGT</sequence>
<dbReference type="Proteomes" id="UP000641932">
    <property type="component" value="Unassembled WGS sequence"/>
</dbReference>
<evidence type="ECO:0000259" key="2">
    <source>
        <dbReference type="Pfam" id="PF11611"/>
    </source>
</evidence>
<proteinExistence type="predicted"/>
<dbReference type="AlphaFoldDB" id="A0A918DZD9"/>
<evidence type="ECO:0000313" key="3">
    <source>
        <dbReference type="EMBL" id="GGO93647.1"/>
    </source>
</evidence>
<organism evidence="3 4">
    <name type="scientific">Wenjunlia tyrosinilytica</name>
    <dbReference type="NCBI Taxonomy" id="1544741"/>
    <lineage>
        <taxon>Bacteria</taxon>
        <taxon>Bacillati</taxon>
        <taxon>Actinomycetota</taxon>
        <taxon>Actinomycetes</taxon>
        <taxon>Kitasatosporales</taxon>
        <taxon>Streptomycetaceae</taxon>
        <taxon>Wenjunlia</taxon>
    </lineage>
</organism>
<accession>A0A918DZD9</accession>
<keyword evidence="1" id="KW-0472">Membrane</keyword>
<gene>
    <name evidence="3" type="ORF">GCM10012280_46640</name>
</gene>
<evidence type="ECO:0000313" key="4">
    <source>
        <dbReference type="Proteomes" id="UP000641932"/>
    </source>
</evidence>
<reference evidence="3" key="1">
    <citation type="journal article" date="2014" name="Int. J. Syst. Evol. Microbiol.">
        <title>Complete genome sequence of Corynebacterium casei LMG S-19264T (=DSM 44701T), isolated from a smear-ripened cheese.</title>
        <authorList>
            <consortium name="US DOE Joint Genome Institute (JGI-PGF)"/>
            <person name="Walter F."/>
            <person name="Albersmeier A."/>
            <person name="Kalinowski J."/>
            <person name="Ruckert C."/>
        </authorList>
    </citation>
    <scope>NUCLEOTIDE SEQUENCE</scope>
    <source>
        <strain evidence="3">CGMCC 4.7201</strain>
    </source>
</reference>
<keyword evidence="4" id="KW-1185">Reference proteome</keyword>
<comment type="caution">
    <text evidence="3">The sequence shown here is derived from an EMBL/GenBank/DDBJ whole genome shotgun (WGS) entry which is preliminary data.</text>
</comment>
<keyword evidence="1" id="KW-0812">Transmembrane</keyword>
<feature type="domain" description="DUF4352" evidence="2">
    <location>
        <begin position="146"/>
        <end position="231"/>
    </location>
</feature>
<feature type="transmembrane region" description="Helical" evidence="1">
    <location>
        <begin position="20"/>
        <end position="53"/>
    </location>
</feature>